<evidence type="ECO:0000313" key="2">
    <source>
        <dbReference type="Proteomes" id="UP001159428"/>
    </source>
</evidence>
<proteinExistence type="predicted"/>
<dbReference type="EMBL" id="CALNXJ010000017">
    <property type="protein sequence ID" value="CAH3119379.1"/>
    <property type="molecule type" value="Genomic_DNA"/>
</dbReference>
<accession>A0AAU9WMK5</accession>
<name>A0AAU9WMK5_9CNID</name>
<evidence type="ECO:0000313" key="1">
    <source>
        <dbReference type="EMBL" id="CAH3119379.1"/>
    </source>
</evidence>
<sequence>MNSSKCFYLFNCDKTYDLDVVEKLLDVIKTKTTGIDIQSKKEYFRLHHMPELTKTIDDQTSDGKMMDYAIFAVNAHESRLSINEDNAGIGYANIYRALLRATDERVIVVIGGDDNYRNASEEDGSLLSRWARRKVSSQFKEEFMDGTKGFIFSWDTKHKGIHEEALLHFLDSKKKGQKFFYKKKPQAEPMQSETLGDQKQTTELHKAKIQKEEGGALRKFASEICQRQKDVPTSNLQKEMAECDDSGEKSKEEMERCSSIKSETVYGHFQDAMGTNMTQSKSEANQLVVLGRNQSDLALFRNLFGDEFSEKVLYISGSPVEFKDVLKSHSINSIRSCFIFLDGAAILEEFASHYKDLLLVARDNVGKKISLK</sequence>
<protein>
    <submittedName>
        <fullName evidence="1">Uncharacterized protein</fullName>
    </submittedName>
</protein>
<keyword evidence="2" id="KW-1185">Reference proteome</keyword>
<dbReference type="AlphaFoldDB" id="A0AAU9WMK5"/>
<gene>
    <name evidence="1" type="ORF">PMEA_00008267</name>
</gene>
<reference evidence="1 2" key="1">
    <citation type="submission" date="2022-05" db="EMBL/GenBank/DDBJ databases">
        <authorList>
            <consortium name="Genoscope - CEA"/>
            <person name="William W."/>
        </authorList>
    </citation>
    <scope>NUCLEOTIDE SEQUENCE [LARGE SCALE GENOMIC DNA]</scope>
</reference>
<organism evidence="1 2">
    <name type="scientific">Pocillopora meandrina</name>
    <dbReference type="NCBI Taxonomy" id="46732"/>
    <lineage>
        <taxon>Eukaryota</taxon>
        <taxon>Metazoa</taxon>
        <taxon>Cnidaria</taxon>
        <taxon>Anthozoa</taxon>
        <taxon>Hexacorallia</taxon>
        <taxon>Scleractinia</taxon>
        <taxon>Astrocoeniina</taxon>
        <taxon>Pocilloporidae</taxon>
        <taxon>Pocillopora</taxon>
    </lineage>
</organism>
<comment type="caution">
    <text evidence="1">The sequence shown here is derived from an EMBL/GenBank/DDBJ whole genome shotgun (WGS) entry which is preliminary data.</text>
</comment>
<dbReference type="Proteomes" id="UP001159428">
    <property type="component" value="Unassembled WGS sequence"/>
</dbReference>